<dbReference type="EMBL" id="JAHXCT010000002">
    <property type="protein sequence ID" value="MBW4768845.1"/>
    <property type="molecule type" value="Genomic_DNA"/>
</dbReference>
<dbReference type="RefSeq" id="WP_219479953.1">
    <property type="nucleotide sequence ID" value="NZ_JAHXCT010000002.1"/>
</dbReference>
<accession>A0ABS6YB86</accession>
<name>A0ABS6YB86_9BACT</name>
<protein>
    <submittedName>
        <fullName evidence="2">SusD/RagB family nutrient-binding outer membrane lipoprotein</fullName>
    </submittedName>
</protein>
<organism evidence="2 3">
    <name type="scientific">Hoylesella nanceiensis</name>
    <dbReference type="NCBI Taxonomy" id="425941"/>
    <lineage>
        <taxon>Bacteria</taxon>
        <taxon>Pseudomonadati</taxon>
        <taxon>Bacteroidota</taxon>
        <taxon>Bacteroidia</taxon>
        <taxon>Bacteroidales</taxon>
        <taxon>Prevotellaceae</taxon>
        <taxon>Hoylesella</taxon>
    </lineage>
</organism>
<dbReference type="InterPro" id="IPR024302">
    <property type="entry name" value="SusD-like"/>
</dbReference>
<evidence type="ECO:0000313" key="2">
    <source>
        <dbReference type="EMBL" id="MBW4768845.1"/>
    </source>
</evidence>
<comment type="caution">
    <text evidence="2">The sequence shown here is derived from an EMBL/GenBank/DDBJ whole genome shotgun (WGS) entry which is preliminary data.</text>
</comment>
<feature type="chain" id="PRO_5046151627" evidence="1">
    <location>
        <begin position="20"/>
        <end position="521"/>
    </location>
</feature>
<evidence type="ECO:0000256" key="1">
    <source>
        <dbReference type="SAM" id="SignalP"/>
    </source>
</evidence>
<dbReference type="Pfam" id="PF12741">
    <property type="entry name" value="SusD-like"/>
    <property type="match status" value="1"/>
</dbReference>
<evidence type="ECO:0000313" key="3">
    <source>
        <dbReference type="Proteomes" id="UP000788426"/>
    </source>
</evidence>
<sequence length="521" mass="58261">MKKIILNILSIGILTGVTACTSDYVHYNTNPYDATQNEMERDGYSTRSALTNLQGWVVPLDVNTNQFTECLLGGSYGGYLADSNNGFNGKNFAQLNPEEHWLQVMFNSVIPKIFENYKRIKGVTKDPVTLSVAQIVKVASLQRVTDTYGPMPYSKVGEDAKITAPYDSQKDIYTKMFAELDESIEQLTNHRTEDFNEQADWVFQGKVEKWIKFANSLKLRMAIRISIVEPQLAKQKAEEAVSHSIGVMTSNADNAFVTCQNINPFKVVMYDYNEGDSRVSADLTSYMTGLKDPRCESYFTKSTFDLPEANGFVGLRSGIQIPSGKTIKQYSNMKVQSNSKMLWMNAAEVAFLKAEGALRGWTMGATAKQLYEDGVKLSFEQHNADGVDAYLADNTSTPALYKDPVNPAFSYAGTAPTITVKWDDSAEFEVNLERIITQKWIANFPLGLEAWAEYRRTGYPLLMPVTKNNSGGVVSSTRGARRLPYPQRERTDNTENYNSAVSSLLGGQDNMATDLWWAKKN</sequence>
<feature type="signal peptide" evidence="1">
    <location>
        <begin position="1"/>
        <end position="19"/>
    </location>
</feature>
<keyword evidence="2" id="KW-0449">Lipoprotein</keyword>
<keyword evidence="3" id="KW-1185">Reference proteome</keyword>
<proteinExistence type="predicted"/>
<keyword evidence="1" id="KW-0732">Signal</keyword>
<dbReference type="Proteomes" id="UP000788426">
    <property type="component" value="Unassembled WGS sequence"/>
</dbReference>
<gene>
    <name evidence="2" type="ORF">KZO38_03605</name>
</gene>
<reference evidence="2 3" key="1">
    <citation type="submission" date="2021-07" db="EMBL/GenBank/DDBJ databases">
        <title>Genomic diversity and antimicrobial resistance of Prevotella spp. isolated from chronic lung disease airways.</title>
        <authorList>
            <person name="Webb K.A."/>
            <person name="Olagoke O.S."/>
            <person name="Baird T."/>
            <person name="Neill J."/>
            <person name="Pham A."/>
            <person name="Wells T.J."/>
            <person name="Ramsay K.A."/>
            <person name="Bell S.C."/>
            <person name="Sarovich D.S."/>
            <person name="Price E.P."/>
        </authorList>
    </citation>
    <scope>NUCLEOTIDE SEQUENCE [LARGE SCALE GENOMIC DNA]</scope>
    <source>
        <strain evidence="2 3">SCHI0011.S.12</strain>
    </source>
</reference>
<dbReference type="PROSITE" id="PS51257">
    <property type="entry name" value="PROKAR_LIPOPROTEIN"/>
    <property type="match status" value="1"/>
</dbReference>